<feature type="transmembrane region" description="Helical" evidence="1">
    <location>
        <begin position="243"/>
        <end position="264"/>
    </location>
</feature>
<name>A0A1T4W6I0_9FIRM</name>
<evidence type="ECO:0000256" key="1">
    <source>
        <dbReference type="SAM" id="Phobius"/>
    </source>
</evidence>
<feature type="transmembrane region" description="Helical" evidence="1">
    <location>
        <begin position="78"/>
        <end position="100"/>
    </location>
</feature>
<feature type="transmembrane region" description="Helical" evidence="1">
    <location>
        <begin position="346"/>
        <end position="365"/>
    </location>
</feature>
<feature type="transmembrane region" description="Helical" evidence="1">
    <location>
        <begin position="319"/>
        <end position="339"/>
    </location>
</feature>
<keyword evidence="4" id="KW-1185">Reference proteome</keyword>
<feature type="transmembrane region" description="Helical" evidence="1">
    <location>
        <begin position="212"/>
        <end position="237"/>
    </location>
</feature>
<dbReference type="InterPro" id="IPR049349">
    <property type="entry name" value="DUF2264_N"/>
</dbReference>
<organism evidence="3 4">
    <name type="scientific">Gemmiger formicilis</name>
    <dbReference type="NCBI Taxonomy" id="745368"/>
    <lineage>
        <taxon>Bacteria</taxon>
        <taxon>Bacillati</taxon>
        <taxon>Bacillota</taxon>
        <taxon>Clostridia</taxon>
        <taxon>Eubacteriales</taxon>
        <taxon>Gemmiger</taxon>
    </lineage>
</organism>
<dbReference type="Pfam" id="PF10022">
    <property type="entry name" value="DUF2264"/>
    <property type="match status" value="1"/>
</dbReference>
<feature type="transmembrane region" description="Helical" evidence="1">
    <location>
        <begin position="276"/>
        <end position="299"/>
    </location>
</feature>
<dbReference type="PANTHER" id="PTHR35339:SF4">
    <property type="entry name" value="LINALOOL DEHYDRATASE_ISOMERASE DOMAIN-CONTAINING PROTEIN"/>
    <property type="match status" value="1"/>
</dbReference>
<dbReference type="RefSeq" id="WP_159446945.1">
    <property type="nucleotide sequence ID" value="NZ_FUYF01000001.1"/>
</dbReference>
<proteinExistence type="predicted"/>
<dbReference type="AlphaFoldDB" id="A0A1T4W6I0"/>
<dbReference type="EMBL" id="FUYF01000001">
    <property type="protein sequence ID" value="SKA72882.1"/>
    <property type="molecule type" value="Genomic_DNA"/>
</dbReference>
<dbReference type="STRING" id="745368.SAMN02745178_00026"/>
<feature type="transmembrane region" description="Helical" evidence="1">
    <location>
        <begin position="136"/>
        <end position="159"/>
    </location>
</feature>
<feature type="transmembrane region" description="Helical" evidence="1">
    <location>
        <begin position="412"/>
        <end position="435"/>
    </location>
</feature>
<evidence type="ECO:0000259" key="2">
    <source>
        <dbReference type="Pfam" id="PF10022"/>
    </source>
</evidence>
<feature type="domain" description="DUF2264" evidence="2">
    <location>
        <begin position="93"/>
        <end position="337"/>
    </location>
</feature>
<keyword evidence="1" id="KW-0472">Membrane</keyword>
<accession>A0A1T4W6I0</accession>
<protein>
    <recommendedName>
        <fullName evidence="2">DUF2264 domain-containing protein</fullName>
    </recommendedName>
</protein>
<evidence type="ECO:0000313" key="3">
    <source>
        <dbReference type="EMBL" id="SKA72882.1"/>
    </source>
</evidence>
<evidence type="ECO:0000313" key="4">
    <source>
        <dbReference type="Proteomes" id="UP000190286"/>
    </source>
</evidence>
<sequence length="436" mass="47769">MARFLGSLLRLYSWCGSRVDFGAPCVSCGCRRLALGGLSGWLWGLGWFFAGGVRAFLFLFLSGHFLASVPVPAMPGSLVGPIACAAVFVGLVGLVCGFLAPAAGVWERLGEVAVGNLAVWLAWLSLRALPLCAWLLFRVLFTLAVVCVGMPCAMAWAAGEMAVVGAWWVVYFWYSACFLDISCPMVSCRPCFVQFYIVFYRLFFSYRDCGRGALYFGGVCGFVPEFACFFVENGFWLCFCCSLWSVLGWVALLWALLFVFFGPVRLPVMSGIIFGALRWWLALRLFARGGVLTMGSGWLQPSLVAQLRALGRPSWGLRVFLLLALLDCPPFWLAALAPLPFALWRWVVLGYPGGGLVLSRLPGWLLPVWSAVGWGRAARGDFVEAYGAFLFYGRFGFFCFLRYVAVGQAAPAGVVGFVLDGWRLVLGSGATFFLMV</sequence>
<reference evidence="3 4" key="1">
    <citation type="submission" date="2017-02" db="EMBL/GenBank/DDBJ databases">
        <authorList>
            <person name="Peterson S.W."/>
        </authorList>
    </citation>
    <scope>NUCLEOTIDE SEQUENCE [LARGE SCALE GENOMIC DNA]</scope>
    <source>
        <strain evidence="3 4">ATCC 27749</strain>
    </source>
</reference>
<dbReference type="GeneID" id="93336530"/>
<dbReference type="InterPro" id="IPR016624">
    <property type="entry name" value="UCP014753"/>
</dbReference>
<keyword evidence="1" id="KW-0812">Transmembrane</keyword>
<gene>
    <name evidence="3" type="ORF">SAMN02745178_00026</name>
</gene>
<dbReference type="Proteomes" id="UP000190286">
    <property type="component" value="Unassembled WGS sequence"/>
</dbReference>
<feature type="transmembrane region" description="Helical" evidence="1">
    <location>
        <begin position="41"/>
        <end position="66"/>
    </location>
</feature>
<feature type="transmembrane region" description="Helical" evidence="1">
    <location>
        <begin position="385"/>
        <end position="405"/>
    </location>
</feature>
<keyword evidence="1" id="KW-1133">Transmembrane helix</keyword>
<feature type="transmembrane region" description="Helical" evidence="1">
    <location>
        <begin position="171"/>
        <end position="200"/>
    </location>
</feature>
<dbReference type="PANTHER" id="PTHR35339">
    <property type="entry name" value="LINALOOL DEHYDRATASE_ISOMERASE DOMAIN-CONTAINING PROTEIN"/>
    <property type="match status" value="1"/>
</dbReference>